<dbReference type="GeneTree" id="ENSGT00940000160447"/>
<reference evidence="7" key="1">
    <citation type="submission" date="2025-08" db="UniProtKB">
        <authorList>
            <consortium name="Ensembl"/>
        </authorList>
    </citation>
    <scope>IDENTIFICATION</scope>
</reference>
<dbReference type="PANTHER" id="PTHR24216:SF8">
    <property type="entry name" value="PAXILLIN, ISOFORM F"/>
    <property type="match status" value="1"/>
</dbReference>
<evidence type="ECO:0000256" key="1">
    <source>
        <dbReference type="ARBA" id="ARBA00004246"/>
    </source>
</evidence>
<keyword evidence="3 5" id="KW-0862">Zinc</keyword>
<dbReference type="SMART" id="SM00132">
    <property type="entry name" value="LIM"/>
    <property type="match status" value="1"/>
</dbReference>
<dbReference type="Proteomes" id="UP000694426">
    <property type="component" value="Unplaced"/>
</dbReference>
<dbReference type="FunFam" id="2.10.110.10:FF:000009">
    <property type="entry name" value="Paxillin isoform 1"/>
    <property type="match status" value="1"/>
</dbReference>
<evidence type="ECO:0000256" key="4">
    <source>
        <dbReference type="ARBA" id="ARBA00023038"/>
    </source>
</evidence>
<dbReference type="CDD" id="cd09339">
    <property type="entry name" value="LIM4_Paxillin_like"/>
    <property type="match status" value="1"/>
</dbReference>
<organism evidence="7 8">
    <name type="scientific">Anser brachyrhynchus</name>
    <name type="common">Pink-footed goose</name>
    <dbReference type="NCBI Taxonomy" id="132585"/>
    <lineage>
        <taxon>Eukaryota</taxon>
        <taxon>Metazoa</taxon>
        <taxon>Chordata</taxon>
        <taxon>Craniata</taxon>
        <taxon>Vertebrata</taxon>
        <taxon>Euteleostomi</taxon>
        <taxon>Archelosauria</taxon>
        <taxon>Archosauria</taxon>
        <taxon>Dinosauria</taxon>
        <taxon>Saurischia</taxon>
        <taxon>Theropoda</taxon>
        <taxon>Coelurosauria</taxon>
        <taxon>Aves</taxon>
        <taxon>Neognathae</taxon>
        <taxon>Galloanserae</taxon>
        <taxon>Anseriformes</taxon>
        <taxon>Anatidae</taxon>
        <taxon>Anserinae</taxon>
        <taxon>Anser</taxon>
    </lineage>
</organism>
<reference evidence="7" key="2">
    <citation type="submission" date="2025-09" db="UniProtKB">
        <authorList>
            <consortium name="Ensembl"/>
        </authorList>
    </citation>
    <scope>IDENTIFICATION</scope>
</reference>
<dbReference type="AlphaFoldDB" id="A0A8B9BV11"/>
<sequence>AGGQPYCERHFHPIAGRCVTAMAQRFHPEHFVCAFCLRPLAKGTFQEQEGKPYCQPCSGIIGVPHGYGAAP</sequence>
<dbReference type="Pfam" id="PF00412">
    <property type="entry name" value="LIM"/>
    <property type="match status" value="1"/>
</dbReference>
<protein>
    <recommendedName>
        <fullName evidence="6">LIM zinc-binding domain-containing protein</fullName>
    </recommendedName>
</protein>
<keyword evidence="8" id="KW-1185">Reference proteome</keyword>
<evidence type="ECO:0000256" key="2">
    <source>
        <dbReference type="ARBA" id="ARBA00022723"/>
    </source>
</evidence>
<evidence type="ECO:0000256" key="5">
    <source>
        <dbReference type="PROSITE-ProRule" id="PRU00125"/>
    </source>
</evidence>
<keyword evidence="2 5" id="KW-0479">Metal-binding</keyword>
<dbReference type="GO" id="GO:0005925">
    <property type="term" value="C:focal adhesion"/>
    <property type="evidence" value="ECO:0007669"/>
    <property type="project" value="UniProtKB-SubCell"/>
</dbReference>
<keyword evidence="4 5" id="KW-0440">LIM domain</keyword>
<dbReference type="SUPFAM" id="SSF57716">
    <property type="entry name" value="Glucocorticoid receptor-like (DNA-binding domain)"/>
    <property type="match status" value="2"/>
</dbReference>
<dbReference type="Ensembl" id="ENSABRT00000013872.1">
    <property type="protein sequence ID" value="ENSABRP00000009699.1"/>
    <property type="gene ID" value="ENSABRG00000008694.1"/>
</dbReference>
<dbReference type="Gene3D" id="2.10.110.10">
    <property type="entry name" value="Cysteine Rich Protein"/>
    <property type="match status" value="1"/>
</dbReference>
<name>A0A8B9BV11_9AVES</name>
<evidence type="ECO:0000313" key="7">
    <source>
        <dbReference type="Ensembl" id="ENSABRP00000009699.1"/>
    </source>
</evidence>
<dbReference type="PANTHER" id="PTHR24216">
    <property type="entry name" value="PAXILLIN-RELATED"/>
    <property type="match status" value="1"/>
</dbReference>
<evidence type="ECO:0000256" key="3">
    <source>
        <dbReference type="ARBA" id="ARBA00022833"/>
    </source>
</evidence>
<evidence type="ECO:0000259" key="6">
    <source>
        <dbReference type="PROSITE" id="PS50023"/>
    </source>
</evidence>
<feature type="domain" description="LIM zinc-binding" evidence="6">
    <location>
        <begin position="5"/>
        <end position="64"/>
    </location>
</feature>
<dbReference type="GO" id="GO:0046872">
    <property type="term" value="F:metal ion binding"/>
    <property type="evidence" value="ECO:0007669"/>
    <property type="project" value="UniProtKB-KW"/>
</dbReference>
<accession>A0A8B9BV11</accession>
<evidence type="ECO:0000313" key="8">
    <source>
        <dbReference type="Proteomes" id="UP000694426"/>
    </source>
</evidence>
<dbReference type="InterPro" id="IPR001781">
    <property type="entry name" value="Znf_LIM"/>
</dbReference>
<proteinExistence type="predicted"/>
<comment type="subcellular location">
    <subcellularLocation>
        <location evidence="1">Cell junction</location>
        <location evidence="1">Focal adhesion</location>
    </subcellularLocation>
</comment>
<dbReference type="PROSITE" id="PS50023">
    <property type="entry name" value="LIM_DOMAIN_2"/>
    <property type="match status" value="1"/>
</dbReference>